<keyword evidence="12" id="KW-1185">Reference proteome</keyword>
<keyword evidence="7" id="KW-0560">Oxidoreductase</keyword>
<proteinExistence type="inferred from homology"/>
<comment type="caution">
    <text evidence="11">The sequence shown here is derived from an EMBL/GenBank/DDBJ whole genome shotgun (WGS) entry which is preliminary data.</text>
</comment>
<keyword evidence="5" id="KW-0106">Calcium</keyword>
<dbReference type="Pfam" id="PF00881">
    <property type="entry name" value="Nitroreductase"/>
    <property type="match status" value="1"/>
</dbReference>
<protein>
    <recommendedName>
        <fullName evidence="10">EF-hand domain-containing protein</fullName>
    </recommendedName>
</protein>
<dbReference type="InterPro" id="IPR011992">
    <property type="entry name" value="EF-hand-dom_pair"/>
</dbReference>
<dbReference type="InterPro" id="IPR000415">
    <property type="entry name" value="Nitroreductase-like"/>
</dbReference>
<dbReference type="InterPro" id="IPR018247">
    <property type="entry name" value="EF_Hand_1_Ca_BS"/>
</dbReference>
<dbReference type="EMBL" id="JALLBG020000240">
    <property type="protein sequence ID" value="KAL3758120.1"/>
    <property type="molecule type" value="Genomic_DNA"/>
</dbReference>
<feature type="chain" id="PRO_5044787196" description="EF-hand domain-containing protein" evidence="9">
    <location>
        <begin position="27"/>
        <end position="452"/>
    </location>
</feature>
<reference evidence="11 12" key="1">
    <citation type="submission" date="2024-10" db="EMBL/GenBank/DDBJ databases">
        <title>Updated reference genomes for cyclostephanoid diatoms.</title>
        <authorList>
            <person name="Roberts W.R."/>
            <person name="Alverson A.J."/>
        </authorList>
    </citation>
    <scope>NUCLEOTIDE SEQUENCE [LARGE SCALE GENOMIC DNA]</scope>
    <source>
        <strain evidence="11 12">AJA232-27</strain>
    </source>
</reference>
<evidence type="ECO:0000313" key="12">
    <source>
        <dbReference type="Proteomes" id="UP001530293"/>
    </source>
</evidence>
<dbReference type="CDD" id="cd02135">
    <property type="entry name" value="YdjA-like"/>
    <property type="match status" value="1"/>
</dbReference>
<dbReference type="SUPFAM" id="SSF55469">
    <property type="entry name" value="FMN-dependent nitroreductase-like"/>
    <property type="match status" value="1"/>
</dbReference>
<keyword evidence="9" id="KW-0732">Signal</keyword>
<dbReference type="InterPro" id="IPR002048">
    <property type="entry name" value="EF_hand_dom"/>
</dbReference>
<evidence type="ECO:0000256" key="5">
    <source>
        <dbReference type="ARBA" id="ARBA00022837"/>
    </source>
</evidence>
<comment type="similarity">
    <text evidence="2">Belongs to the nitroreductase family.</text>
</comment>
<keyword evidence="6" id="KW-0521">NADP</keyword>
<dbReference type="Gene3D" id="3.40.109.10">
    <property type="entry name" value="NADH Oxidase"/>
    <property type="match status" value="1"/>
</dbReference>
<sequence>MTMRSNPPYYALALSILLCTIGSLSAFTLPRSHDSASALAAGRVDKKILQLHAAASPSDSSSSGVDNPTAAARTLMEVDESSEYEYNEADFADYSSDYSDADFGIDGGDDDKFYIDDDDDNNDSILNGYESYSEIGGFDLSPFEKHAREVFLLYAVQVQSTIDHDADNLDPGEVCETIELDNAAILKKDLYSMLQNLDIDATPEESEALFKYLDVDDDGRVSLDEFLPWYAEAIDSAQQAALGFQNLVKSRRTVHKFDATEVDDGVLRRALECAIAAPNRRGTEPWRFIKLGKETVGKVNALRTEMRNKNNMGQSTSINDDAKANSNAEVSSSGVAGSFVSWTSVPHWIVVTYARAPPNSGPEGKIQQREDFKSTCCAVQNFLLSMWSEGIGTKWTDGPVQRTEEFAKICGINLEKEKVAGVIWYGFAKGGLNKAEPKWRSKGVEEVLDILP</sequence>
<dbReference type="Gene3D" id="1.10.238.10">
    <property type="entry name" value="EF-hand"/>
    <property type="match status" value="1"/>
</dbReference>
<dbReference type="AlphaFoldDB" id="A0ABD3M247"/>
<dbReference type="PROSITE" id="PS50222">
    <property type="entry name" value="EF_HAND_2"/>
    <property type="match status" value="1"/>
</dbReference>
<dbReference type="GO" id="GO:0016491">
    <property type="term" value="F:oxidoreductase activity"/>
    <property type="evidence" value="ECO:0007669"/>
    <property type="project" value="UniProtKB-KW"/>
</dbReference>
<keyword evidence="8" id="KW-0520">NAD</keyword>
<organism evidence="11 12">
    <name type="scientific">Discostella pseudostelligera</name>
    <dbReference type="NCBI Taxonomy" id="259834"/>
    <lineage>
        <taxon>Eukaryota</taxon>
        <taxon>Sar</taxon>
        <taxon>Stramenopiles</taxon>
        <taxon>Ochrophyta</taxon>
        <taxon>Bacillariophyta</taxon>
        <taxon>Coscinodiscophyceae</taxon>
        <taxon>Thalassiosirophycidae</taxon>
        <taxon>Stephanodiscales</taxon>
        <taxon>Stephanodiscaceae</taxon>
        <taxon>Discostella</taxon>
    </lineage>
</organism>
<accession>A0ABD3M247</accession>
<comment type="cofactor">
    <cofactor evidence="1">
        <name>FMN</name>
        <dbReference type="ChEBI" id="CHEBI:58210"/>
    </cofactor>
</comment>
<feature type="signal peptide" evidence="9">
    <location>
        <begin position="1"/>
        <end position="26"/>
    </location>
</feature>
<dbReference type="SUPFAM" id="SSF47473">
    <property type="entry name" value="EF-hand"/>
    <property type="match status" value="1"/>
</dbReference>
<feature type="domain" description="EF-hand" evidence="10">
    <location>
        <begin position="201"/>
        <end position="236"/>
    </location>
</feature>
<evidence type="ECO:0000256" key="1">
    <source>
        <dbReference type="ARBA" id="ARBA00001917"/>
    </source>
</evidence>
<dbReference type="InterPro" id="IPR026021">
    <property type="entry name" value="YdjA-like"/>
</dbReference>
<evidence type="ECO:0000256" key="9">
    <source>
        <dbReference type="SAM" id="SignalP"/>
    </source>
</evidence>
<evidence type="ECO:0000256" key="8">
    <source>
        <dbReference type="ARBA" id="ARBA00023027"/>
    </source>
</evidence>
<evidence type="ECO:0000256" key="7">
    <source>
        <dbReference type="ARBA" id="ARBA00023002"/>
    </source>
</evidence>
<dbReference type="Pfam" id="PF13499">
    <property type="entry name" value="EF-hand_7"/>
    <property type="match status" value="1"/>
</dbReference>
<keyword evidence="3" id="KW-0285">Flavoprotein</keyword>
<dbReference type="PANTHER" id="PTHR43821">
    <property type="entry name" value="NAD(P)H NITROREDUCTASE YDJA-RELATED"/>
    <property type="match status" value="1"/>
</dbReference>
<evidence type="ECO:0000256" key="2">
    <source>
        <dbReference type="ARBA" id="ARBA00007118"/>
    </source>
</evidence>
<keyword evidence="4" id="KW-0288">FMN</keyword>
<dbReference type="Proteomes" id="UP001530293">
    <property type="component" value="Unassembled WGS sequence"/>
</dbReference>
<dbReference type="InterPro" id="IPR029479">
    <property type="entry name" value="Nitroreductase"/>
</dbReference>
<name>A0ABD3M247_9STRA</name>
<dbReference type="PANTHER" id="PTHR43821:SF1">
    <property type="entry name" value="NAD(P)H NITROREDUCTASE YDJA-RELATED"/>
    <property type="match status" value="1"/>
</dbReference>
<evidence type="ECO:0000256" key="4">
    <source>
        <dbReference type="ARBA" id="ARBA00022643"/>
    </source>
</evidence>
<evidence type="ECO:0000259" key="10">
    <source>
        <dbReference type="PROSITE" id="PS50222"/>
    </source>
</evidence>
<evidence type="ECO:0000256" key="3">
    <source>
        <dbReference type="ARBA" id="ARBA00022630"/>
    </source>
</evidence>
<dbReference type="PROSITE" id="PS00018">
    <property type="entry name" value="EF_HAND_1"/>
    <property type="match status" value="1"/>
</dbReference>
<evidence type="ECO:0000256" key="6">
    <source>
        <dbReference type="ARBA" id="ARBA00022857"/>
    </source>
</evidence>
<gene>
    <name evidence="11" type="ORF">ACHAWU_004201</name>
</gene>
<evidence type="ECO:0000313" key="11">
    <source>
        <dbReference type="EMBL" id="KAL3758120.1"/>
    </source>
</evidence>
<dbReference type="InterPro" id="IPR052530">
    <property type="entry name" value="NAD(P)H_nitroreductase"/>
</dbReference>